<dbReference type="PROSITE" id="PS50075">
    <property type="entry name" value="CARRIER"/>
    <property type="match status" value="1"/>
</dbReference>
<proteinExistence type="predicted"/>
<dbReference type="InterPro" id="IPR001242">
    <property type="entry name" value="Condensation_dom"/>
</dbReference>
<dbReference type="InterPro" id="IPR000873">
    <property type="entry name" value="AMP-dep_synth/lig_dom"/>
</dbReference>
<dbReference type="SMART" id="SM00823">
    <property type="entry name" value="PKS_PP"/>
    <property type="match status" value="2"/>
</dbReference>
<keyword evidence="8" id="KW-1185">Reference proteome</keyword>
<dbReference type="InterPro" id="IPR025110">
    <property type="entry name" value="AMP-bd_C"/>
</dbReference>
<name>A0ABU1PTP5_9PSEU</name>
<evidence type="ECO:0000256" key="2">
    <source>
        <dbReference type="ARBA" id="ARBA00022450"/>
    </source>
</evidence>
<dbReference type="CDD" id="cd19531">
    <property type="entry name" value="LCL_NRPS-like"/>
    <property type="match status" value="1"/>
</dbReference>
<dbReference type="Pfam" id="PF23024">
    <property type="entry name" value="AMP-dom_DIP2-like"/>
    <property type="match status" value="1"/>
</dbReference>
<dbReference type="InterPro" id="IPR006162">
    <property type="entry name" value="Ppantetheine_attach_site"/>
</dbReference>
<dbReference type="InterPro" id="IPR020806">
    <property type="entry name" value="PKS_PP-bd"/>
</dbReference>
<dbReference type="InterPro" id="IPR010071">
    <property type="entry name" value="AA_adenyl_dom"/>
</dbReference>
<protein>
    <submittedName>
        <fullName evidence="7">Amino acid adenylation domain-containing protein</fullName>
    </submittedName>
</protein>
<dbReference type="Gene3D" id="3.30.559.30">
    <property type="entry name" value="Nonribosomal peptide synthetase, condensation domain"/>
    <property type="match status" value="1"/>
</dbReference>
<comment type="caution">
    <text evidence="7">The sequence shown here is derived from an EMBL/GenBank/DDBJ whole genome shotgun (WGS) entry which is preliminary data.</text>
</comment>
<dbReference type="Proteomes" id="UP001268819">
    <property type="component" value="Unassembled WGS sequence"/>
</dbReference>
<dbReference type="SUPFAM" id="SSF47336">
    <property type="entry name" value="ACP-like"/>
    <property type="match status" value="2"/>
</dbReference>
<dbReference type="InterPro" id="IPR029058">
    <property type="entry name" value="AB_hydrolase_fold"/>
</dbReference>
<evidence type="ECO:0000256" key="5">
    <source>
        <dbReference type="ARBA" id="ARBA00023098"/>
    </source>
</evidence>
<dbReference type="Gene3D" id="1.10.1200.10">
    <property type="entry name" value="ACP-like"/>
    <property type="match status" value="1"/>
</dbReference>
<dbReference type="Gene3D" id="3.40.50.980">
    <property type="match status" value="2"/>
</dbReference>
<keyword evidence="3" id="KW-0597">Phosphoprotein</keyword>
<dbReference type="InterPro" id="IPR045851">
    <property type="entry name" value="AMP-bd_C_sf"/>
</dbReference>
<dbReference type="CDD" id="cd05931">
    <property type="entry name" value="FAAL"/>
    <property type="match status" value="1"/>
</dbReference>
<dbReference type="RefSeq" id="WP_310306992.1">
    <property type="nucleotide sequence ID" value="NZ_BAAAXB010000001.1"/>
</dbReference>
<dbReference type="Pfam" id="PF00668">
    <property type="entry name" value="Condensation"/>
    <property type="match status" value="1"/>
</dbReference>
<evidence type="ECO:0000256" key="4">
    <source>
        <dbReference type="ARBA" id="ARBA00022832"/>
    </source>
</evidence>
<sequence length="1701" mass="178842">MTAPRDLVELLRLRSAERPDDLGFRVVEADDTATDLTYRGLDAAALRVARDLADAGVAPGDRTLLLLPPGRDYLAAFFGCLYAGVVAVPAYPPTSARALARVLAIARDAGARVALSDRATIAEVPGRLAKLGATSDLRWVTPRPDEGPAGGEPRPAGPDATAFLQYTSGSTAAPKGVVVSHGNLVHNSSVIARVLGPAAGTRAVSWLPPYHDMGLIGAVLQPLHGAFPVLLMPPRTFLYHPYRWLRAITDFRATASPAPDFAYRECVRRVTDDELVTLDLSSWTHALTGAEPVRAATVEAFAERFGPAGFRREAFLPCYGLAEATLFVTAAPPGRGPRELRVDRGALADGRVVPDAGGMPLVGCGGTHGDDVLAVVDAATATGCAPGEVGEIWVSGPSVAGGYWGNPELSRAFTATRSDAPGRRWLRTGDLGFVLDDDLFVTGRTKELVVVRGANHYPVDIEITAERALSSPSAAGAAFAVDDGDTERLVLVLELGRGVKPDDAMTTAVRTAVAREHQLDLSDLVLVRPGGIPRTTSGKIRRLACRDAYLAGTLPALAPAPAATPREDRGPVSPVLALVAEALDTAPRLLRPDVPLAGQGLDSLRAARLRHELRTRLDLDADLVALLGDTALADLLDGLRPAGRPTPVPTAPGSTLASSGQQRLWLLDQLGAGAAYHLAGRARWSGDPDVLRAALEALARRHDALRSGLRPDADGNPELVVADEPRVDLVVRTAADAAEAEAVTAEFVARPFDLARPPLWRVALVRRDDEWAVLLCVHHAVADGASLAAVVRELDVLLPALAAGRPPDLPALPVGHRDHAARERAARVPDESREHWRRHLAGAVPTVVPGDLAGPPGTAGATVPLDLPAPLVSRLRAVGDAHTATPHMVLTAAWAVVLNAFSGQSDLVLATAASTRDHPDLDGVVGFLVTTLPLRVHADPRRGFDALLGRVRAAALDAYAHRDVPFEEVVRHAGAAGADLVRTLLVVQDELPSALLRDVERLYPAAAKFDLEVDLAPTADGGLRGALVYAAGRYSAPFARQVAEAFARVLDAVADDPGTTVRALPVLSPATLARIDRFGGVAPAPAGPGLLTWFAATAARRAGATALVDDRTGERLAYREFDELTNRFAHRLRRRGVGPEVAVGVCLDRGLDLLTAVWGILKAGGVYVPLDTDHPPARLRAMAGDARTALVVTSADLAERFAGACPVLLPDDPADQDVPGTPVAVDVPPNGAAYTVFTSGSTGRPKGAVVTHEAVLNRLRAIQAELPLDETDVAVHKVPIGFDVSVSELLWPLLVGARLVVAAPGGHRDPGYLHRLLRDHGVTVVDFVPSMLRAYLESGPDGGALRLRSVICIGEELTPDLVGEFAARLPGVGLHNRYGPAEAAIDVTHHTVDPTAPGRVPIGTPLPGVRLLVLDPHGRPVPVGVPGHLHIGGVHVGRGYAHQPRLTARAFVPDEGGGRLYATGDVVHWNADGTLTYHGRRDHQVKIRGQRVEPGEVENALRALTGVADAAVVVRAAPGADPSLAAYAVATAGPVDDAEVRRALGEVLPPSMVPSAITWLDALPLSPNGKIDRLALPEPVVTRRPGTSRVAPRDGIEAAIAEIWAGALDLDGGVGVHDGFFDLGGHSLLAARVVGRVRAELGVELPVADLLTRECTVARLAERVREATLRSVPDDEMLAALDALGDLSDDEVAARLGEGTA</sequence>
<dbReference type="Pfam" id="PF00501">
    <property type="entry name" value="AMP-binding"/>
    <property type="match status" value="2"/>
</dbReference>
<dbReference type="PANTHER" id="PTHR45527">
    <property type="entry name" value="NONRIBOSOMAL PEPTIDE SYNTHETASE"/>
    <property type="match status" value="1"/>
</dbReference>
<evidence type="ECO:0000256" key="3">
    <source>
        <dbReference type="ARBA" id="ARBA00022553"/>
    </source>
</evidence>
<dbReference type="Gene3D" id="2.30.38.10">
    <property type="entry name" value="Luciferase, Domain 3"/>
    <property type="match status" value="1"/>
</dbReference>
<dbReference type="PROSITE" id="PS00012">
    <property type="entry name" value="PHOSPHOPANTETHEINE"/>
    <property type="match status" value="1"/>
</dbReference>
<accession>A0ABU1PTP5</accession>
<dbReference type="Pfam" id="PF13193">
    <property type="entry name" value="AMP-binding_C"/>
    <property type="match status" value="1"/>
</dbReference>
<gene>
    <name evidence="7" type="ORF">J2S66_002388</name>
</gene>
<dbReference type="InterPro" id="IPR042099">
    <property type="entry name" value="ANL_N_sf"/>
</dbReference>
<dbReference type="Gene3D" id="3.40.50.1820">
    <property type="entry name" value="alpha/beta hydrolase"/>
    <property type="match status" value="1"/>
</dbReference>
<keyword evidence="4" id="KW-0276">Fatty acid metabolism</keyword>
<evidence type="ECO:0000313" key="7">
    <source>
        <dbReference type="EMBL" id="MDR6594004.1"/>
    </source>
</evidence>
<organism evidence="7 8">
    <name type="scientific">Saccharothrix longispora</name>
    <dbReference type="NCBI Taxonomy" id="33920"/>
    <lineage>
        <taxon>Bacteria</taxon>
        <taxon>Bacillati</taxon>
        <taxon>Actinomycetota</taxon>
        <taxon>Actinomycetes</taxon>
        <taxon>Pseudonocardiales</taxon>
        <taxon>Pseudonocardiaceae</taxon>
        <taxon>Saccharothrix</taxon>
    </lineage>
</organism>
<dbReference type="InterPro" id="IPR009081">
    <property type="entry name" value="PP-bd_ACP"/>
</dbReference>
<dbReference type="SUPFAM" id="SSF52777">
    <property type="entry name" value="CoA-dependent acyltransferases"/>
    <property type="match status" value="2"/>
</dbReference>
<keyword evidence="2" id="KW-0596">Phosphopantetheine</keyword>
<dbReference type="Gene3D" id="3.30.300.30">
    <property type="match status" value="2"/>
</dbReference>
<evidence type="ECO:0000259" key="6">
    <source>
        <dbReference type="PROSITE" id="PS50075"/>
    </source>
</evidence>
<dbReference type="SUPFAM" id="SSF56801">
    <property type="entry name" value="Acetyl-CoA synthetase-like"/>
    <property type="match status" value="2"/>
</dbReference>
<dbReference type="PANTHER" id="PTHR45527:SF1">
    <property type="entry name" value="FATTY ACID SYNTHASE"/>
    <property type="match status" value="1"/>
</dbReference>
<evidence type="ECO:0000313" key="8">
    <source>
        <dbReference type="Proteomes" id="UP001268819"/>
    </source>
</evidence>
<dbReference type="Gene3D" id="3.30.559.10">
    <property type="entry name" value="Chloramphenicol acetyltransferase-like domain"/>
    <property type="match status" value="1"/>
</dbReference>
<dbReference type="EMBL" id="JAVDSG010000001">
    <property type="protein sequence ID" value="MDR6594004.1"/>
    <property type="molecule type" value="Genomic_DNA"/>
</dbReference>
<dbReference type="InterPro" id="IPR040097">
    <property type="entry name" value="FAAL/FAAC"/>
</dbReference>
<dbReference type="InterPro" id="IPR023213">
    <property type="entry name" value="CAT-like_dom_sf"/>
</dbReference>
<comment type="cofactor">
    <cofactor evidence="1">
        <name>pantetheine 4'-phosphate</name>
        <dbReference type="ChEBI" id="CHEBI:47942"/>
    </cofactor>
</comment>
<feature type="domain" description="Carrier" evidence="6">
    <location>
        <begin position="1591"/>
        <end position="1668"/>
    </location>
</feature>
<dbReference type="Pfam" id="PF00550">
    <property type="entry name" value="PP-binding"/>
    <property type="match status" value="2"/>
</dbReference>
<evidence type="ECO:0000256" key="1">
    <source>
        <dbReference type="ARBA" id="ARBA00001957"/>
    </source>
</evidence>
<dbReference type="Gene3D" id="3.40.50.12780">
    <property type="entry name" value="N-terminal domain of ligase-like"/>
    <property type="match status" value="1"/>
</dbReference>
<reference evidence="7 8" key="1">
    <citation type="submission" date="2023-07" db="EMBL/GenBank/DDBJ databases">
        <title>Sequencing the genomes of 1000 actinobacteria strains.</title>
        <authorList>
            <person name="Klenk H.-P."/>
        </authorList>
    </citation>
    <scope>NUCLEOTIDE SEQUENCE [LARGE SCALE GENOMIC DNA]</scope>
    <source>
        <strain evidence="7 8">DSM 43749</strain>
    </source>
</reference>
<dbReference type="InterPro" id="IPR036736">
    <property type="entry name" value="ACP-like_sf"/>
</dbReference>
<dbReference type="NCBIfam" id="TIGR01733">
    <property type="entry name" value="AA-adenyl-dom"/>
    <property type="match status" value="1"/>
</dbReference>
<keyword evidence="5" id="KW-0443">Lipid metabolism</keyword>